<dbReference type="SMART" id="SM00382">
    <property type="entry name" value="AAA"/>
    <property type="match status" value="1"/>
</dbReference>
<feature type="compositionally biased region" description="Low complexity" evidence="12">
    <location>
        <begin position="922"/>
        <end position="936"/>
    </location>
</feature>
<comment type="similarity">
    <text evidence="1">Belongs to the DnaX/STICHEL family.</text>
</comment>
<dbReference type="InterPro" id="IPR027417">
    <property type="entry name" value="P-loop_NTPase"/>
</dbReference>
<dbReference type="KEGG" id="sbl:Sbal_2574"/>
<evidence type="ECO:0000256" key="7">
    <source>
        <dbReference type="ARBA" id="ARBA00022741"/>
    </source>
</evidence>
<dbReference type="InterPro" id="IPR022754">
    <property type="entry name" value="DNA_pol_III_gamma-3"/>
</dbReference>
<feature type="region of interest" description="Disordered" evidence="12">
    <location>
        <begin position="772"/>
        <end position="824"/>
    </location>
</feature>
<dbReference type="FunFam" id="1.20.272.10:FF:000003">
    <property type="entry name" value="DNA polymerase III subunit gamma/tau"/>
    <property type="match status" value="1"/>
</dbReference>
<evidence type="ECO:0000256" key="12">
    <source>
        <dbReference type="SAM" id="MobiDB-lite"/>
    </source>
</evidence>
<feature type="compositionally biased region" description="Polar residues" evidence="12">
    <location>
        <begin position="786"/>
        <end position="808"/>
    </location>
</feature>
<feature type="compositionally biased region" description="Polar residues" evidence="12">
    <location>
        <begin position="937"/>
        <end position="955"/>
    </location>
</feature>
<dbReference type="InterPro" id="IPR045085">
    <property type="entry name" value="HLD_clamp_pol_III_gamma_tau"/>
</dbReference>
<evidence type="ECO:0000256" key="4">
    <source>
        <dbReference type="ARBA" id="ARBA00022695"/>
    </source>
</evidence>
<gene>
    <name evidence="14" type="ordered locus">Sbal_2574</name>
</gene>
<dbReference type="GO" id="GO:0003677">
    <property type="term" value="F:DNA binding"/>
    <property type="evidence" value="ECO:0007669"/>
    <property type="project" value="InterPro"/>
</dbReference>
<dbReference type="GO" id="GO:0046872">
    <property type="term" value="F:metal ion binding"/>
    <property type="evidence" value="ECO:0007669"/>
    <property type="project" value="UniProtKB-KW"/>
</dbReference>
<dbReference type="InterPro" id="IPR021029">
    <property type="entry name" value="DNA_pol_III_tau_dom-5"/>
</dbReference>
<reference evidence="14 15" key="1">
    <citation type="submission" date="2007-02" db="EMBL/GenBank/DDBJ databases">
        <title>Complete sequence of chromosome of Shewanella baltica OS155.</title>
        <authorList>
            <consortium name="US DOE Joint Genome Institute"/>
            <person name="Copeland A."/>
            <person name="Lucas S."/>
            <person name="Lapidus A."/>
            <person name="Barry K."/>
            <person name="Detter J.C."/>
            <person name="Glavina del Rio T."/>
            <person name="Hammon N."/>
            <person name="Israni S."/>
            <person name="Dalin E."/>
            <person name="Tice H."/>
            <person name="Pitluck S."/>
            <person name="Sims D.R."/>
            <person name="Brettin T."/>
            <person name="Bruce D."/>
            <person name="Han C."/>
            <person name="Tapia R."/>
            <person name="Brainard J."/>
            <person name="Schmutz J."/>
            <person name="Larimer F."/>
            <person name="Land M."/>
            <person name="Hauser L."/>
            <person name="Kyrpides N."/>
            <person name="Mikhailova N."/>
            <person name="Brettar I."/>
            <person name="Klappenbach J."/>
            <person name="Konstantinidis K."/>
            <person name="Rodrigues J."/>
            <person name="Tiedje J."/>
            <person name="Richardson P."/>
        </authorList>
    </citation>
    <scope>NUCLEOTIDE SEQUENCE [LARGE SCALE GENOMIC DNA]</scope>
    <source>
        <strain evidence="15">OS155 / ATCC BAA-1091</strain>
    </source>
</reference>
<dbReference type="NCBIfam" id="TIGR02397">
    <property type="entry name" value="dnaX_nterm"/>
    <property type="match status" value="1"/>
</dbReference>
<feature type="compositionally biased region" description="Low complexity" evidence="12">
    <location>
        <begin position="606"/>
        <end position="618"/>
    </location>
</feature>
<dbReference type="CDD" id="cd00009">
    <property type="entry name" value="AAA"/>
    <property type="match status" value="1"/>
</dbReference>
<dbReference type="HOGENOM" id="CLU_006229_6_0_6"/>
<dbReference type="Pfam" id="PF22608">
    <property type="entry name" value="DNAX_ATPase_lid"/>
    <property type="match status" value="1"/>
</dbReference>
<dbReference type="STRING" id="325240.Sbal_2574"/>
<dbReference type="Proteomes" id="UP000001557">
    <property type="component" value="Chromosome"/>
</dbReference>
<dbReference type="InterPro" id="IPR038249">
    <property type="entry name" value="PolIII_tau_V_sf"/>
</dbReference>
<organism evidence="14 15">
    <name type="scientific">Shewanella baltica (strain OS155 / ATCC BAA-1091)</name>
    <dbReference type="NCBI Taxonomy" id="325240"/>
    <lineage>
        <taxon>Bacteria</taxon>
        <taxon>Pseudomonadati</taxon>
        <taxon>Pseudomonadota</taxon>
        <taxon>Gammaproteobacteria</taxon>
        <taxon>Alteromonadales</taxon>
        <taxon>Shewanellaceae</taxon>
        <taxon>Shewanella</taxon>
    </lineage>
</organism>
<keyword evidence="5" id="KW-0235">DNA replication</keyword>
<dbReference type="SUPFAM" id="SSF48019">
    <property type="entry name" value="post-AAA+ oligomerization domain-like"/>
    <property type="match status" value="1"/>
</dbReference>
<dbReference type="Gene3D" id="1.10.8.60">
    <property type="match status" value="1"/>
</dbReference>
<dbReference type="NCBIfam" id="NF004046">
    <property type="entry name" value="PRK05563.1"/>
    <property type="match status" value="1"/>
</dbReference>
<dbReference type="Pfam" id="PF13177">
    <property type="entry name" value="DNA_pol3_delta2"/>
    <property type="match status" value="1"/>
</dbReference>
<accession>A3D5Q4</accession>
<dbReference type="NCBIfam" id="NF005942">
    <property type="entry name" value="PRK07994.1"/>
    <property type="match status" value="1"/>
</dbReference>
<dbReference type="EMBL" id="CP000563">
    <property type="protein sequence ID" value="ABN62067.1"/>
    <property type="molecule type" value="Genomic_DNA"/>
</dbReference>
<dbReference type="InterPro" id="IPR012763">
    <property type="entry name" value="DNA_pol_III_sug/sutau_N"/>
</dbReference>
<dbReference type="AlphaFoldDB" id="A3D5Q4"/>
<evidence type="ECO:0000256" key="1">
    <source>
        <dbReference type="ARBA" id="ARBA00006360"/>
    </source>
</evidence>
<comment type="catalytic activity">
    <reaction evidence="11">
        <text>DNA(n) + a 2'-deoxyribonucleoside 5'-triphosphate = DNA(n+1) + diphosphate</text>
        <dbReference type="Rhea" id="RHEA:22508"/>
        <dbReference type="Rhea" id="RHEA-COMP:17339"/>
        <dbReference type="Rhea" id="RHEA-COMP:17340"/>
        <dbReference type="ChEBI" id="CHEBI:33019"/>
        <dbReference type="ChEBI" id="CHEBI:61560"/>
        <dbReference type="ChEBI" id="CHEBI:173112"/>
        <dbReference type="EC" id="2.7.7.7"/>
    </reaction>
</comment>
<dbReference type="GO" id="GO:0005524">
    <property type="term" value="F:ATP binding"/>
    <property type="evidence" value="ECO:0007669"/>
    <property type="project" value="UniProtKB-KW"/>
</dbReference>
<keyword evidence="6" id="KW-0479">Metal-binding</keyword>
<dbReference type="FunFam" id="3.40.50.300:FF:000014">
    <property type="entry name" value="DNA polymerase III subunit gamma/tau"/>
    <property type="match status" value="1"/>
</dbReference>
<dbReference type="RefSeq" id="WP_011847059.1">
    <property type="nucleotide sequence ID" value="NC_009052.1"/>
</dbReference>
<dbReference type="InterPro" id="IPR050238">
    <property type="entry name" value="DNA_Rep/Repair_Clamp_Loader"/>
</dbReference>
<evidence type="ECO:0000256" key="10">
    <source>
        <dbReference type="ARBA" id="ARBA00022932"/>
    </source>
</evidence>
<dbReference type="InterPro" id="IPR001270">
    <property type="entry name" value="ClpA/B"/>
</dbReference>
<evidence type="ECO:0000256" key="11">
    <source>
        <dbReference type="ARBA" id="ARBA00049244"/>
    </source>
</evidence>
<keyword evidence="7" id="KW-0547">Nucleotide-binding</keyword>
<feature type="region of interest" description="Disordered" evidence="12">
    <location>
        <begin position="845"/>
        <end position="869"/>
    </location>
</feature>
<proteinExistence type="inferred from homology"/>
<keyword evidence="4 14" id="KW-0548">Nucleotidyltransferase</keyword>
<evidence type="ECO:0000256" key="5">
    <source>
        <dbReference type="ARBA" id="ARBA00022705"/>
    </source>
</evidence>
<dbReference type="InterPro" id="IPR003593">
    <property type="entry name" value="AAA+_ATPase"/>
</dbReference>
<feature type="compositionally biased region" description="Basic and acidic residues" evidence="12">
    <location>
        <begin position="623"/>
        <end position="635"/>
    </location>
</feature>
<dbReference type="CDD" id="cd18137">
    <property type="entry name" value="HLD_clamp_pol_III_gamma_tau"/>
    <property type="match status" value="1"/>
</dbReference>
<feature type="region of interest" description="Disordered" evidence="12">
    <location>
        <begin position="596"/>
        <end position="635"/>
    </location>
</feature>
<evidence type="ECO:0000256" key="6">
    <source>
        <dbReference type="ARBA" id="ARBA00022723"/>
    </source>
</evidence>
<evidence type="ECO:0000256" key="2">
    <source>
        <dbReference type="ARBA" id="ARBA00012417"/>
    </source>
</evidence>
<name>A3D5Q4_SHEB5</name>
<dbReference type="OrthoDB" id="9810148at2"/>
<dbReference type="PANTHER" id="PTHR11669">
    <property type="entry name" value="REPLICATION FACTOR C / DNA POLYMERASE III GAMMA-TAU SUBUNIT"/>
    <property type="match status" value="1"/>
</dbReference>
<keyword evidence="9" id="KW-0067">ATP-binding</keyword>
<evidence type="ECO:0000256" key="9">
    <source>
        <dbReference type="ARBA" id="ARBA00022840"/>
    </source>
</evidence>
<dbReference type="Gene3D" id="1.20.272.10">
    <property type="match status" value="1"/>
</dbReference>
<evidence type="ECO:0000259" key="13">
    <source>
        <dbReference type="SMART" id="SM00382"/>
    </source>
</evidence>
<dbReference type="SUPFAM" id="SSF52540">
    <property type="entry name" value="P-loop containing nucleoside triphosphate hydrolases"/>
    <property type="match status" value="1"/>
</dbReference>
<feature type="compositionally biased region" description="Low complexity" evidence="12">
    <location>
        <begin position="845"/>
        <end position="860"/>
    </location>
</feature>
<feature type="compositionally biased region" description="Polar residues" evidence="12">
    <location>
        <begin position="596"/>
        <end position="605"/>
    </location>
</feature>
<dbReference type="EC" id="2.7.7.7" evidence="2"/>
<dbReference type="PRINTS" id="PR00300">
    <property type="entry name" value="CLPPROTEASEA"/>
</dbReference>
<dbReference type="FunFam" id="1.10.8.60:FF:000013">
    <property type="entry name" value="DNA polymerase III subunit gamma/tau"/>
    <property type="match status" value="1"/>
</dbReference>
<keyword evidence="3 14" id="KW-0808">Transferase</keyword>
<keyword evidence="8" id="KW-0862">Zinc</keyword>
<evidence type="ECO:0000313" key="15">
    <source>
        <dbReference type="Proteomes" id="UP000001557"/>
    </source>
</evidence>
<dbReference type="GO" id="GO:0009360">
    <property type="term" value="C:DNA polymerase III complex"/>
    <property type="evidence" value="ECO:0007669"/>
    <property type="project" value="InterPro"/>
</dbReference>
<dbReference type="InterPro" id="IPR008921">
    <property type="entry name" value="DNA_pol3_clamp-load_cplx_C"/>
</dbReference>
<keyword evidence="15" id="KW-1185">Reference proteome</keyword>
<protein>
    <recommendedName>
        <fullName evidence="2">DNA-directed DNA polymerase</fullName>
        <ecNumber evidence="2">2.7.7.7</ecNumber>
    </recommendedName>
</protein>
<dbReference type="GO" id="GO:0003887">
    <property type="term" value="F:DNA-directed DNA polymerase activity"/>
    <property type="evidence" value="ECO:0007669"/>
    <property type="project" value="UniProtKB-KW"/>
</dbReference>
<dbReference type="PANTHER" id="PTHR11669:SF0">
    <property type="entry name" value="PROTEIN STICHEL-LIKE 2"/>
    <property type="match status" value="1"/>
</dbReference>
<keyword evidence="10" id="KW-0239">DNA-directed DNA polymerase</keyword>
<feature type="compositionally biased region" description="Basic and acidic residues" evidence="12">
    <location>
        <begin position="772"/>
        <end position="784"/>
    </location>
</feature>
<evidence type="ECO:0000256" key="3">
    <source>
        <dbReference type="ARBA" id="ARBA00022679"/>
    </source>
</evidence>
<feature type="domain" description="AAA+ ATPase" evidence="13">
    <location>
        <begin position="64"/>
        <end position="205"/>
    </location>
</feature>
<dbReference type="GO" id="GO:0006261">
    <property type="term" value="P:DNA-templated DNA replication"/>
    <property type="evidence" value="ECO:0007669"/>
    <property type="project" value="TreeGrafter"/>
</dbReference>
<evidence type="ECO:0000313" key="14">
    <source>
        <dbReference type="EMBL" id="ABN62067.1"/>
    </source>
</evidence>
<dbReference type="Gene3D" id="3.40.50.300">
    <property type="entry name" value="P-loop containing nucleotide triphosphate hydrolases"/>
    <property type="match status" value="1"/>
</dbReference>
<feature type="region of interest" description="Disordered" evidence="12">
    <location>
        <begin position="886"/>
        <end position="960"/>
    </location>
</feature>
<dbReference type="Pfam" id="PF12169">
    <property type="entry name" value="DNA_pol3_gamma3"/>
    <property type="match status" value="1"/>
</dbReference>
<sequence length="1147" mass="122708">MSNHDMLSFKVLGAHAPAFVSHTLGSSMSYQVLARKWRPATFDQMVGQSHVLHALTNALSQQRLHHAYLFTGTRGVGKTSLARLFAKGLNCEQGVTATPCGACGSCVEIAQGRFVDLIEVDAASRTKVDDTRELLDNVQYRPTRGRFKVYLIDEVHMLSRSSFNALLKTLEEPPEHVKFLLATTDPQKLPVTVLSRCLQFNLKSLTQGEIGTQLNHILTQEQFPFDAEAIKLLAKAANGSMRDALSLTDQAIAFGGGNVMLTQVQTMLGSIDEQHVVALLKALTDADIGVLMHTCAQVLAYGADAQEVLRSLLELLHQITLTQFAPAAAQQSLYSAQIRAFAEQLTPEQVQLYYQILLTGRKDLPHAPDPKSGLEMALLRAVAFVPEKPVKRWQPDAVAEIRLPEWQTPVAATAAAQAPHVNEPQFAETHTAEPHTAEPHSTEPHIAETVPAEKKTALIEQTSANQQVETAQADAVDMAEVSIEPADTVEQVFDAELEADAALIAEQAVILSQAQSQGFNADSLNADTVNAEVEPQTQTVSTAQAPSIHISEPVADIEASVASLDAQNSEVPELIGATAESSIVNPAMAETLVGSTSADNNSAAENTLDNNPTTNNTLEQNGLDEHSPYGTEAEHSYPAMGDYAQESAPLDSYQDAYVELSSGSYNDDDFHHSFDSHAVPDDVQHSANVQHSDSVQHSADIQSAASIQSALGMQGSVDSQSAAMAQVSPQTLTPISIPTLASASLADDDILSAVLAARDSLLSDLDALSVKDGDEKKSSLDSKLKTPNSKANGISLSKPASKSDASQTSASFSADPAADLDPDLTIDFDDDFDLDLEPIALHQSVPSAASASGSVPADPVKPATYDRPPWEAAPEVASTAELIETTQVDSGNTDIADAGMAQGSDINDDSASSGQGFLEASNIANDGQNNAADGNDSQSAEQGSDSKLQALQTQARHQDKVQATALTPASKTALTQTASAVERTQEREVALSTLPISGHPLDLHWYKLMASLEVGGRVRQLAVNSVCQTQSDPLPLLLKPNQKHLAADVAIVQLEQALSAALGNPRRVQVVIGIDAQRETPLELRKRFHQELLQQAHQSLIHDDNVQWLIQRMGAELDADSLVYPPELLNLRSQQIQALPELTEAAS</sequence>
<dbReference type="Pfam" id="PF12170">
    <property type="entry name" value="DNA_pol3_tau_5"/>
    <property type="match status" value="1"/>
</dbReference>
<evidence type="ECO:0000256" key="8">
    <source>
        <dbReference type="ARBA" id="ARBA00022833"/>
    </source>
</evidence>
<dbReference type="Gene3D" id="3.30.300.150">
    <property type="entry name" value="DNA polymerase III, tau subunit, domain V"/>
    <property type="match status" value="1"/>
</dbReference>
<dbReference type="NCBIfam" id="NF011511">
    <property type="entry name" value="PRK14949.1"/>
    <property type="match status" value="1"/>
</dbReference>